<dbReference type="EMBL" id="BPLQ01010352">
    <property type="protein sequence ID" value="GIY50153.1"/>
    <property type="molecule type" value="Genomic_DNA"/>
</dbReference>
<gene>
    <name evidence="1" type="ORF">CDAR_529321</name>
</gene>
<evidence type="ECO:0000313" key="2">
    <source>
        <dbReference type="Proteomes" id="UP001054837"/>
    </source>
</evidence>
<comment type="caution">
    <text evidence="1">The sequence shown here is derived from an EMBL/GenBank/DDBJ whole genome shotgun (WGS) entry which is preliminary data.</text>
</comment>
<accession>A0AAV4TUY5</accession>
<sequence length="69" mass="7829">MFSKQQGNRSQLQQRAANEFTFPSAASEIQQGEVFSNFQRKVNVRYARCATGGKSAKDKNMETRRGLIE</sequence>
<organism evidence="1 2">
    <name type="scientific">Caerostris darwini</name>
    <dbReference type="NCBI Taxonomy" id="1538125"/>
    <lineage>
        <taxon>Eukaryota</taxon>
        <taxon>Metazoa</taxon>
        <taxon>Ecdysozoa</taxon>
        <taxon>Arthropoda</taxon>
        <taxon>Chelicerata</taxon>
        <taxon>Arachnida</taxon>
        <taxon>Araneae</taxon>
        <taxon>Araneomorphae</taxon>
        <taxon>Entelegynae</taxon>
        <taxon>Araneoidea</taxon>
        <taxon>Araneidae</taxon>
        <taxon>Caerostris</taxon>
    </lineage>
</organism>
<keyword evidence="2" id="KW-1185">Reference proteome</keyword>
<proteinExistence type="predicted"/>
<evidence type="ECO:0000313" key="1">
    <source>
        <dbReference type="EMBL" id="GIY50153.1"/>
    </source>
</evidence>
<dbReference type="Proteomes" id="UP001054837">
    <property type="component" value="Unassembled WGS sequence"/>
</dbReference>
<protein>
    <submittedName>
        <fullName evidence="1">Uncharacterized protein</fullName>
    </submittedName>
</protein>
<name>A0AAV4TUY5_9ARAC</name>
<dbReference type="AlphaFoldDB" id="A0AAV4TUY5"/>
<reference evidence="1 2" key="1">
    <citation type="submission" date="2021-06" db="EMBL/GenBank/DDBJ databases">
        <title>Caerostris darwini draft genome.</title>
        <authorList>
            <person name="Kono N."/>
            <person name="Arakawa K."/>
        </authorList>
    </citation>
    <scope>NUCLEOTIDE SEQUENCE [LARGE SCALE GENOMIC DNA]</scope>
</reference>